<evidence type="ECO:0000313" key="3">
    <source>
        <dbReference type="Proteomes" id="UP000829542"/>
    </source>
</evidence>
<dbReference type="EMBL" id="CP093379">
    <property type="protein sequence ID" value="UNM95664.1"/>
    <property type="molecule type" value="Genomic_DNA"/>
</dbReference>
<feature type="compositionally biased region" description="Basic and acidic residues" evidence="1">
    <location>
        <begin position="607"/>
        <end position="616"/>
    </location>
</feature>
<protein>
    <recommendedName>
        <fullName evidence="4">Tail tape measure protein</fullName>
    </recommendedName>
</protein>
<gene>
    <name evidence="2" type="ORF">MMG00_10630</name>
</gene>
<name>A0ABY3WYG1_9GAMM</name>
<evidence type="ECO:0000313" key="2">
    <source>
        <dbReference type="EMBL" id="UNM95664.1"/>
    </source>
</evidence>
<proteinExistence type="predicted"/>
<evidence type="ECO:0008006" key="4">
    <source>
        <dbReference type="Google" id="ProtNLM"/>
    </source>
</evidence>
<feature type="region of interest" description="Disordered" evidence="1">
    <location>
        <begin position="607"/>
        <end position="628"/>
    </location>
</feature>
<dbReference type="Proteomes" id="UP000829542">
    <property type="component" value="Chromosome"/>
</dbReference>
<dbReference type="RefSeq" id="WP_242148134.1">
    <property type="nucleotide sequence ID" value="NZ_CP093379.1"/>
</dbReference>
<evidence type="ECO:0000256" key="1">
    <source>
        <dbReference type="SAM" id="MobiDB-lite"/>
    </source>
</evidence>
<reference evidence="2 3" key="1">
    <citation type="submission" date="2022-03" db="EMBL/GenBank/DDBJ databases">
        <title>Ignatzschineria rhizosphaerae HR5S32.</title>
        <authorList>
            <person name="Sun J.Q."/>
            <person name="Feng J.Y."/>
        </authorList>
    </citation>
    <scope>NUCLEOTIDE SEQUENCE [LARGE SCALE GENOMIC DNA]</scope>
    <source>
        <strain evidence="2 3">HR5S32</strain>
    </source>
</reference>
<keyword evidence="3" id="KW-1185">Reference proteome</keyword>
<sequence length="628" mass="69964">MANNEMKTTVVVGFDDKQVKTGTRSASRSVGAMAREMIRNTLRVNSQQKGLNKTFDEGRKQMMGYAKNLAATYGGFQAFKRTWEFNDALRELQRTTGISSDELERYKLLLFDIQMQYGISKQAFSQYIDEVARGVKTYEELGEKARDGAIAMQGLGMPAYEAVNFDWMMQEANISNPRAVLDRAASIGQNENGRFSGRELLAGVYEVMQDWSGPKDQNAIYDIMTFLQMQSNDTQNIDDAVGNFKSLVGDLTSQRAFLKDRVGIDIFEKQDDQLVLKSLRPIIDIISSDTKQGQMLKGLWYDQKGTLKGKLSEGGASAVMSLSKNGDRFTEVRESERVDADAIALDRSRNFAESMQKLISVLERFADMNLAGTIDDISRAISELSAEDVQEFLNVAKEITKWVGGAYAAYKGLQFTAGAVDAAKTVFGNAAEVQKVFVTNMAEARDSGTGSFGASNMNKHAGAFSVLANLQFVLDRVSQDKEGSDELRKEYGDDTINKWMDEQGYMGFMRNLDSFSFEDMKEIIAKGLLTDQYGAKDVTKAYQDQLAWYEPKLDLKHSTSDELTKIIQDNAAFFMKSEEEVQGQVNVDSRITVEVKAAEGLEARVERQETKTESTIKSKLGYTGGGTR</sequence>
<organism evidence="2 3">
    <name type="scientific">Ignatzschineria rhizosphaerae</name>
    <dbReference type="NCBI Taxonomy" id="2923279"/>
    <lineage>
        <taxon>Bacteria</taxon>
        <taxon>Pseudomonadati</taxon>
        <taxon>Pseudomonadota</taxon>
        <taxon>Gammaproteobacteria</taxon>
        <taxon>Cardiobacteriales</taxon>
        <taxon>Ignatzschineriaceae</taxon>
        <taxon>Ignatzschineria</taxon>
    </lineage>
</organism>
<accession>A0ABY3WYG1</accession>